<reference evidence="9" key="1">
    <citation type="submission" date="2012-04" db="EMBL/GenBank/DDBJ databases">
        <title>The Genome Sequence of Loa loa.</title>
        <authorList>
            <consortium name="The Broad Institute Genome Sequencing Platform"/>
            <consortium name="Broad Institute Genome Sequencing Center for Infectious Disease"/>
            <person name="Nutman T.B."/>
            <person name="Fink D.L."/>
            <person name="Russ C."/>
            <person name="Young S."/>
            <person name="Zeng Q."/>
            <person name="Gargeya S."/>
            <person name="Alvarado L."/>
            <person name="Berlin A."/>
            <person name="Chapman S.B."/>
            <person name="Chen Z."/>
            <person name="Freedman E."/>
            <person name="Gellesch M."/>
            <person name="Goldberg J."/>
            <person name="Griggs A."/>
            <person name="Gujja S."/>
            <person name="Heilman E.R."/>
            <person name="Heiman D."/>
            <person name="Howarth C."/>
            <person name="Mehta T."/>
            <person name="Neiman D."/>
            <person name="Pearson M."/>
            <person name="Roberts A."/>
            <person name="Saif S."/>
            <person name="Shea T."/>
            <person name="Shenoy N."/>
            <person name="Sisk P."/>
            <person name="Stolte C."/>
            <person name="Sykes S."/>
            <person name="White J."/>
            <person name="Yandava C."/>
            <person name="Haas B."/>
            <person name="Henn M.R."/>
            <person name="Nusbaum C."/>
            <person name="Birren B."/>
        </authorList>
    </citation>
    <scope>NUCLEOTIDE SEQUENCE [LARGE SCALE GENOMIC DNA]</scope>
</reference>
<dbReference type="FunFam" id="3.30.420.110:FF:000003">
    <property type="entry name" value="mutS protein homolog 4"/>
    <property type="match status" value="1"/>
</dbReference>
<dbReference type="PIRSF" id="PIRSF005813">
    <property type="entry name" value="MSH2"/>
    <property type="match status" value="1"/>
</dbReference>
<dbReference type="STRING" id="7209.A0A1I7VJI8"/>
<keyword evidence="2" id="KW-0547">Nucleotide-binding</keyword>
<feature type="domain" description="DNA mismatch repair proteins mutS family" evidence="8">
    <location>
        <begin position="592"/>
        <end position="788"/>
    </location>
</feature>
<dbReference type="GO" id="GO:0006298">
    <property type="term" value="P:mismatch repair"/>
    <property type="evidence" value="ECO:0007669"/>
    <property type="project" value="InterPro"/>
</dbReference>
<dbReference type="GO" id="GO:0005634">
    <property type="term" value="C:nucleus"/>
    <property type="evidence" value="ECO:0007669"/>
    <property type="project" value="TreeGrafter"/>
</dbReference>
<dbReference type="PANTHER" id="PTHR11361">
    <property type="entry name" value="DNA MISMATCH REPAIR PROTEIN MUTS FAMILY MEMBER"/>
    <property type="match status" value="1"/>
</dbReference>
<dbReference type="Pfam" id="PF05190">
    <property type="entry name" value="MutS_IV"/>
    <property type="match status" value="1"/>
</dbReference>
<dbReference type="Pfam" id="PF05188">
    <property type="entry name" value="MutS_II"/>
    <property type="match status" value="1"/>
</dbReference>
<dbReference type="SUPFAM" id="SSF48334">
    <property type="entry name" value="DNA repair protein MutS, domain III"/>
    <property type="match status" value="1"/>
</dbReference>
<dbReference type="Pfam" id="PF05192">
    <property type="entry name" value="MutS_III"/>
    <property type="match status" value="1"/>
</dbReference>
<dbReference type="InterPro" id="IPR011184">
    <property type="entry name" value="DNA_mismatch_repair_Msh2"/>
</dbReference>
<keyword evidence="3" id="KW-0067">ATP-binding</keyword>
<dbReference type="SMART" id="SM00533">
    <property type="entry name" value="MUTSd"/>
    <property type="match status" value="1"/>
</dbReference>
<dbReference type="Gene3D" id="1.10.1420.10">
    <property type="match status" value="2"/>
</dbReference>
<accession>A0A1I7VJI8</accession>
<proteinExistence type="inferred from homology"/>
<evidence type="ECO:0000313" key="9">
    <source>
        <dbReference type="Proteomes" id="UP000095285"/>
    </source>
</evidence>
<evidence type="ECO:0000256" key="2">
    <source>
        <dbReference type="ARBA" id="ARBA00022741"/>
    </source>
</evidence>
<dbReference type="GO" id="GO:0140664">
    <property type="term" value="F:ATP-dependent DNA damage sensor activity"/>
    <property type="evidence" value="ECO:0007669"/>
    <property type="project" value="InterPro"/>
</dbReference>
<keyword evidence="5" id="KW-0469">Meiosis</keyword>
<organism evidence="9 10">
    <name type="scientific">Loa loa</name>
    <name type="common">Eye worm</name>
    <name type="synonym">Filaria loa</name>
    <dbReference type="NCBI Taxonomy" id="7209"/>
    <lineage>
        <taxon>Eukaryota</taxon>
        <taxon>Metazoa</taxon>
        <taxon>Ecdysozoa</taxon>
        <taxon>Nematoda</taxon>
        <taxon>Chromadorea</taxon>
        <taxon>Rhabditida</taxon>
        <taxon>Spirurina</taxon>
        <taxon>Spiruromorpha</taxon>
        <taxon>Filarioidea</taxon>
        <taxon>Onchocercidae</taxon>
        <taxon>Loa</taxon>
    </lineage>
</organism>
<dbReference type="Pfam" id="PF00488">
    <property type="entry name" value="MutS_V"/>
    <property type="match status" value="1"/>
</dbReference>
<dbReference type="Proteomes" id="UP000095285">
    <property type="component" value="Unassembled WGS sequence"/>
</dbReference>
<feature type="domain" description="DNA mismatch repair protein MutS core" evidence="7">
    <location>
        <begin position="215"/>
        <end position="577"/>
    </location>
</feature>
<protein>
    <submittedName>
        <fullName evidence="10">DNA_MISMATCH_REPAIR_2 domain-containing protein</fullName>
    </submittedName>
</protein>
<evidence type="ECO:0000259" key="8">
    <source>
        <dbReference type="SMART" id="SM00534"/>
    </source>
</evidence>
<dbReference type="InterPro" id="IPR007860">
    <property type="entry name" value="DNA_mmatch_repair_MutS_con_dom"/>
</dbReference>
<evidence type="ECO:0000256" key="1">
    <source>
        <dbReference type="ARBA" id="ARBA00006271"/>
    </source>
</evidence>
<dbReference type="WBParaSite" id="EN70_3263">
    <property type="protein sequence ID" value="EN70_3263"/>
    <property type="gene ID" value="EN70_3263"/>
</dbReference>
<dbReference type="InterPro" id="IPR045076">
    <property type="entry name" value="MutS"/>
</dbReference>
<dbReference type="GO" id="GO:0007131">
    <property type="term" value="P:reciprocal meiotic recombination"/>
    <property type="evidence" value="ECO:0007669"/>
    <property type="project" value="TreeGrafter"/>
</dbReference>
<feature type="region of interest" description="Disordered" evidence="6">
    <location>
        <begin position="1"/>
        <end position="24"/>
    </location>
</feature>
<dbReference type="SUPFAM" id="SSF53150">
    <property type="entry name" value="DNA repair protein MutS, domain II"/>
    <property type="match status" value="1"/>
</dbReference>
<dbReference type="GO" id="GO:0005524">
    <property type="term" value="F:ATP binding"/>
    <property type="evidence" value="ECO:0007669"/>
    <property type="project" value="UniProtKB-KW"/>
</dbReference>
<dbReference type="InterPro" id="IPR007696">
    <property type="entry name" value="DNA_mismatch_repair_MutS_core"/>
</dbReference>
<dbReference type="Gene3D" id="3.40.50.300">
    <property type="entry name" value="P-loop containing nucleotide triphosphate hydrolases"/>
    <property type="match status" value="1"/>
</dbReference>
<dbReference type="InterPro" id="IPR000432">
    <property type="entry name" value="DNA_mismatch_repair_MutS_C"/>
</dbReference>
<dbReference type="InterPro" id="IPR027417">
    <property type="entry name" value="P-loop_NTPase"/>
</dbReference>
<dbReference type="Gene3D" id="3.30.420.110">
    <property type="entry name" value="MutS, connector domain"/>
    <property type="match status" value="1"/>
</dbReference>
<comment type="similarity">
    <text evidence="1">Belongs to the DNA mismatch repair MutS family.</text>
</comment>
<dbReference type="SUPFAM" id="SSF52540">
    <property type="entry name" value="P-loop containing nucleoside triphosphate hydrolases"/>
    <property type="match status" value="1"/>
</dbReference>
<dbReference type="PANTHER" id="PTHR11361:SF21">
    <property type="entry name" value="MUTS PROTEIN HOMOLOG 4"/>
    <property type="match status" value="1"/>
</dbReference>
<sequence>MLRDTSSSAPKYHRSFTSTRDRSRFSGNATKPSLTSCIIFSVVEGRGSARGEIGLASIDALCSELHLWQFIDSASYARLRIQFQIQEPVEVIVPESFVEKANSMNAVLELIRSTYPEVEITMINRRYFNDLKGIELIKQLGSSESSNITPEVYKKYYCMAAAAALIKYVEYIQNVLFAQNSVKVTYLVAEKSCFIDVNTMRNVEVVERIHLKQKTLGRSLFSVLNTCLTSGGVRLLRSSLLQPSADLSMIEARLDAIEELINNQPKFDRLRAIIAGASDIYQLITVCCYLENQKETVRIVEHRITQVLNLQQTLHLIKPLRDSLKNSKAHLFRLCYSSASKFAKGYERVVSQPKSNVLEESYCYGDAVKWHLDDGRFENIMDILDGKLKTAGKIGERSALALRQKRCYAVRDGMDQMIDVMRKAYEELLRDTREKSSEDASEIPEAKLIYTASRGFHFSIPCPDPVAKIKLPSHFIDAVRNRASISCTTRSLLRYNERIDEVVNEITIRSNVTVVELLNQIRLMIPCLYHAIEAISMVDFISCLATYAMKIQSVRPSFSPSMSMIIKQGRHPLLDLASENFIPNDVYLSPESRINIITGPNMAGKSTYLKQICLLHVLAQTGSFVPAEMAVFPVLTRIFSRIGHNDDLTANLSAFAVEMSEMTAILHTADSLSLVLVDELACNTAHDEGLSICFAICEELLRRKAYVVFATHYLNLASLATMYPGVENFHFSTSTVKIKQDDGSEVEKLQCSHQLYTGPYNGPLYAFNLADLTTFPKEVLDEAHTLATSLCTQRNLIVEMDEEARQRRAIIRFACKLRSMLPILTKTDNDVAANYLSKLRDQLFHQLPPLTNDQ</sequence>
<dbReference type="AlphaFoldDB" id="A0A1I7VJI8"/>
<keyword evidence="4" id="KW-0238">DNA-binding</keyword>
<evidence type="ECO:0000259" key="7">
    <source>
        <dbReference type="SMART" id="SM00533"/>
    </source>
</evidence>
<dbReference type="InterPro" id="IPR036187">
    <property type="entry name" value="DNA_mismatch_repair_MutS_sf"/>
</dbReference>
<dbReference type="FunFam" id="3.40.50.300:FF:000870">
    <property type="entry name" value="MutS protein homolog 4"/>
    <property type="match status" value="1"/>
</dbReference>
<reference evidence="10" key="2">
    <citation type="submission" date="2016-11" db="UniProtKB">
        <authorList>
            <consortium name="WormBaseParasite"/>
        </authorList>
    </citation>
    <scope>IDENTIFICATION</scope>
</reference>
<evidence type="ECO:0000256" key="6">
    <source>
        <dbReference type="SAM" id="MobiDB-lite"/>
    </source>
</evidence>
<evidence type="ECO:0000313" key="10">
    <source>
        <dbReference type="WBParaSite" id="EN70_3263"/>
    </source>
</evidence>
<dbReference type="SMART" id="SM00534">
    <property type="entry name" value="MUTSac"/>
    <property type="match status" value="1"/>
</dbReference>
<evidence type="ECO:0000256" key="4">
    <source>
        <dbReference type="ARBA" id="ARBA00023125"/>
    </source>
</evidence>
<evidence type="ECO:0000256" key="3">
    <source>
        <dbReference type="ARBA" id="ARBA00022840"/>
    </source>
</evidence>
<dbReference type="GO" id="GO:0030983">
    <property type="term" value="F:mismatched DNA binding"/>
    <property type="evidence" value="ECO:0007669"/>
    <property type="project" value="InterPro"/>
</dbReference>
<keyword evidence="9" id="KW-1185">Reference proteome</keyword>
<evidence type="ECO:0000256" key="5">
    <source>
        <dbReference type="ARBA" id="ARBA00023254"/>
    </source>
</evidence>
<name>A0A1I7VJI8_LOALO</name>
<dbReference type="InterPro" id="IPR007861">
    <property type="entry name" value="DNA_mismatch_repair_MutS_clamp"/>
</dbReference>
<dbReference type="InterPro" id="IPR036678">
    <property type="entry name" value="MutS_con_dom_sf"/>
</dbReference>
<dbReference type="eggNOG" id="KOG0220">
    <property type="taxonomic scope" value="Eukaryota"/>
</dbReference>